<sequence>MGKTTMLKGFNNVMASMQDRFEDLKRKVPTRHKIIGIRTWHINLNPATMESMAFSAPKDQSDFVASSVPRNHVD</sequence>
<evidence type="ECO:0000313" key="1">
    <source>
        <dbReference type="EMBL" id="SVC49438.1"/>
    </source>
</evidence>
<dbReference type="AlphaFoldDB" id="A0A382MLR7"/>
<feature type="non-terminal residue" evidence="1">
    <location>
        <position position="74"/>
    </location>
</feature>
<reference evidence="1" key="1">
    <citation type="submission" date="2018-05" db="EMBL/GenBank/DDBJ databases">
        <authorList>
            <person name="Lanie J.A."/>
            <person name="Ng W.-L."/>
            <person name="Kazmierczak K.M."/>
            <person name="Andrzejewski T.M."/>
            <person name="Davidsen T.M."/>
            <person name="Wayne K.J."/>
            <person name="Tettelin H."/>
            <person name="Glass J.I."/>
            <person name="Rusch D."/>
            <person name="Podicherti R."/>
            <person name="Tsui H.-C.T."/>
            <person name="Winkler M.E."/>
        </authorList>
    </citation>
    <scope>NUCLEOTIDE SEQUENCE</scope>
</reference>
<organism evidence="1">
    <name type="scientific">marine metagenome</name>
    <dbReference type="NCBI Taxonomy" id="408172"/>
    <lineage>
        <taxon>unclassified sequences</taxon>
        <taxon>metagenomes</taxon>
        <taxon>ecological metagenomes</taxon>
    </lineage>
</organism>
<accession>A0A382MLR7</accession>
<gene>
    <name evidence="1" type="ORF">METZ01_LOCUS302292</name>
</gene>
<name>A0A382MLR7_9ZZZZ</name>
<proteinExistence type="predicted"/>
<dbReference type="EMBL" id="UINC01094307">
    <property type="protein sequence ID" value="SVC49438.1"/>
    <property type="molecule type" value="Genomic_DNA"/>
</dbReference>
<protein>
    <submittedName>
        <fullName evidence="1">Uncharacterized protein</fullName>
    </submittedName>
</protein>